<evidence type="ECO:0000313" key="1">
    <source>
        <dbReference type="EMBL" id="KAK4678660.1"/>
    </source>
</evidence>
<proteinExistence type="predicted"/>
<name>A0ABR0IEP4_9PEZI</name>
<comment type="caution">
    <text evidence="1">The sequence shown here is derived from an EMBL/GenBank/DDBJ whole genome shotgun (WGS) entry which is preliminary data.</text>
</comment>
<gene>
    <name evidence="1" type="ORF">QC764_0057500</name>
</gene>
<dbReference type="RefSeq" id="XP_062802130.1">
    <property type="nucleotide sequence ID" value="XM_062940473.1"/>
</dbReference>
<dbReference type="Proteomes" id="UP001323617">
    <property type="component" value="Unassembled WGS sequence"/>
</dbReference>
<sequence>METYLSGADTPRCKQGRPYTWRHNENLWKQAVGRNRPLSSNMAAHAWKPSRRSFLLQPRSALVIPGIPPVSFPFATSRKLCTARPASINGSSTYSAWYTPATVSSDIMVRLR</sequence>
<dbReference type="EMBL" id="JAFFHC010000003">
    <property type="protein sequence ID" value="KAK4678660.1"/>
    <property type="molecule type" value="Genomic_DNA"/>
</dbReference>
<keyword evidence="2" id="KW-1185">Reference proteome</keyword>
<dbReference type="GeneID" id="87961063"/>
<reference evidence="1 2" key="1">
    <citation type="journal article" date="2023" name="bioRxiv">
        <title>High-quality genome assemblies of four members of thePodospora anserinaspecies complex.</title>
        <authorList>
            <person name="Ament-Velasquez S.L."/>
            <person name="Vogan A.A."/>
            <person name="Wallerman O."/>
            <person name="Hartmann F."/>
            <person name="Gautier V."/>
            <person name="Silar P."/>
            <person name="Giraud T."/>
            <person name="Johannesson H."/>
        </authorList>
    </citation>
    <scope>NUCLEOTIDE SEQUENCE [LARGE SCALE GENOMIC DNA]</scope>
    <source>
        <strain evidence="1 2">CBS 124.78</strain>
    </source>
</reference>
<protein>
    <submittedName>
        <fullName evidence="1">Uncharacterized protein</fullName>
    </submittedName>
</protein>
<evidence type="ECO:0000313" key="2">
    <source>
        <dbReference type="Proteomes" id="UP001323617"/>
    </source>
</evidence>
<accession>A0ABR0IEP4</accession>
<organism evidence="1 2">
    <name type="scientific">Podospora pseudoanserina</name>
    <dbReference type="NCBI Taxonomy" id="2609844"/>
    <lineage>
        <taxon>Eukaryota</taxon>
        <taxon>Fungi</taxon>
        <taxon>Dikarya</taxon>
        <taxon>Ascomycota</taxon>
        <taxon>Pezizomycotina</taxon>
        <taxon>Sordariomycetes</taxon>
        <taxon>Sordariomycetidae</taxon>
        <taxon>Sordariales</taxon>
        <taxon>Podosporaceae</taxon>
        <taxon>Podospora</taxon>
    </lineage>
</organism>